<accession>A3MSM3</accession>
<dbReference type="AlphaFoldDB" id="A3MSM3"/>
<dbReference type="SUPFAM" id="SSF56317">
    <property type="entry name" value="Carbon-nitrogen hydrolase"/>
    <property type="match status" value="1"/>
</dbReference>
<dbReference type="eggNOG" id="arCOG00062">
    <property type="taxonomic scope" value="Archaea"/>
</dbReference>
<reference evidence="2" key="1">
    <citation type="submission" date="2007-02" db="EMBL/GenBank/DDBJ databases">
        <title>Complete sequence of Pyrobaculum calidifontis JCM 11548.</title>
        <authorList>
            <consortium name="US DOE Joint Genome Institute"/>
            <person name="Copeland A."/>
            <person name="Lucas S."/>
            <person name="Lapidus A."/>
            <person name="Barry K."/>
            <person name="Glavina del Rio T."/>
            <person name="Dalin E."/>
            <person name="Tice H."/>
            <person name="Pitluck S."/>
            <person name="Chain P."/>
            <person name="Malfatti S."/>
            <person name="Shin M."/>
            <person name="Vergez L."/>
            <person name="Schmutz J."/>
            <person name="Larimer F."/>
            <person name="Land M."/>
            <person name="Hauser L."/>
            <person name="Kyrpides N."/>
            <person name="Mikhailova N."/>
            <person name="Cozen A.E."/>
            <person name="Fitz-Gibbon S.T."/>
            <person name="House C.H."/>
            <person name="Saltikov C."/>
            <person name="Lowe T.M."/>
            <person name="Richardson P."/>
        </authorList>
    </citation>
    <scope>NUCLEOTIDE SEQUENCE [LARGE SCALE GENOMIC DNA]</scope>
    <source>
        <strain evidence="2">JCM 11548</strain>
    </source>
</reference>
<organism evidence="2 3">
    <name type="scientific">Pyrobaculum calidifontis (strain DSM 21063 / JCM 11548 / VA1)</name>
    <dbReference type="NCBI Taxonomy" id="410359"/>
    <lineage>
        <taxon>Archaea</taxon>
        <taxon>Thermoproteota</taxon>
        <taxon>Thermoprotei</taxon>
        <taxon>Thermoproteales</taxon>
        <taxon>Thermoproteaceae</taxon>
        <taxon>Pyrobaculum</taxon>
    </lineage>
</organism>
<dbReference type="PANTHER" id="PTHR23088:SF27">
    <property type="entry name" value="DEAMINATED GLUTATHIONE AMIDASE"/>
    <property type="match status" value="1"/>
</dbReference>
<dbReference type="HOGENOM" id="CLU_030130_1_2_2"/>
<dbReference type="RefSeq" id="WP_011848897.1">
    <property type="nucleotide sequence ID" value="NC_009073.1"/>
</dbReference>
<dbReference type="PROSITE" id="PS50263">
    <property type="entry name" value="CN_HYDROLASE"/>
    <property type="match status" value="1"/>
</dbReference>
<proteinExistence type="predicted"/>
<feature type="domain" description="CN hydrolase" evidence="1">
    <location>
        <begin position="1"/>
        <end position="232"/>
    </location>
</feature>
<dbReference type="Gene3D" id="3.60.110.10">
    <property type="entry name" value="Carbon-nitrogen hydrolase"/>
    <property type="match status" value="1"/>
</dbReference>
<dbReference type="STRING" id="410359.Pcal_0203"/>
<dbReference type="GeneID" id="4909803"/>
<dbReference type="KEGG" id="pcl:Pcal_0203"/>
<dbReference type="EMBL" id="CP000561">
    <property type="protein sequence ID" value="ABO07640.1"/>
    <property type="molecule type" value="Genomic_DNA"/>
</dbReference>
<dbReference type="Pfam" id="PF00795">
    <property type="entry name" value="CN_hydrolase"/>
    <property type="match status" value="1"/>
</dbReference>
<evidence type="ECO:0000313" key="3">
    <source>
        <dbReference type="Proteomes" id="UP000001431"/>
    </source>
</evidence>
<keyword evidence="3" id="KW-1185">Reference proteome</keyword>
<name>A3MSM3_PYRCJ</name>
<dbReference type="Proteomes" id="UP000001431">
    <property type="component" value="Chromosome"/>
</dbReference>
<protein>
    <submittedName>
        <fullName evidence="2">Nitrilase/cyanide hydratase and apolipoprotein N-acyltransferase</fullName>
    </submittedName>
</protein>
<dbReference type="InterPro" id="IPR003010">
    <property type="entry name" value="C-N_Hydrolase"/>
</dbReference>
<sequence length="258" mass="28468">MFKLGIAQIGPGAVDTVAKMAAGSEPDLILLPEYSNFDPTGLPPEEVYQRADELQTFADKLARIAAEAGAYVAGAFLERGPKPKVYNTTLLVDPSGKVRGLYRKTHLFDAYEYRESAFVEPGGELSPVYEVKGARVAFAVCFELRFPEVFRELALASAQIALVPAAWYAGPLKEETLHVLARARAIENGMYVAVAALYGQRFTGRSLVVNPFGVVEAELGVGERYRVVELDLSLVEKARETVPTLRLRRPQLYKRLCR</sequence>
<evidence type="ECO:0000259" key="1">
    <source>
        <dbReference type="PROSITE" id="PS50263"/>
    </source>
</evidence>
<dbReference type="GO" id="GO:0016746">
    <property type="term" value="F:acyltransferase activity"/>
    <property type="evidence" value="ECO:0007669"/>
    <property type="project" value="UniProtKB-KW"/>
</dbReference>
<dbReference type="InterPro" id="IPR036526">
    <property type="entry name" value="C-N_Hydrolase_sf"/>
</dbReference>
<dbReference type="PANTHER" id="PTHR23088">
    <property type="entry name" value="NITRILASE-RELATED"/>
    <property type="match status" value="1"/>
</dbReference>
<evidence type="ECO:0000313" key="2">
    <source>
        <dbReference type="EMBL" id="ABO07640.1"/>
    </source>
</evidence>
<dbReference type="CDD" id="cd07581">
    <property type="entry name" value="nitrilase_3"/>
    <property type="match status" value="1"/>
</dbReference>
<gene>
    <name evidence="2" type="ordered locus">Pcal_0203</name>
</gene>
<dbReference type="OrthoDB" id="39312at2157"/>